<protein>
    <submittedName>
        <fullName evidence="9">Tetratricopeptide (TPR) repeat protein</fullName>
    </submittedName>
</protein>
<name>A0A9X0U610_9BACT</name>
<dbReference type="PANTHER" id="PTHR10272">
    <property type="entry name" value="PLATELET-ACTIVATING FACTOR ACETYLHYDROLASE"/>
    <property type="match status" value="1"/>
</dbReference>
<keyword evidence="1" id="KW-0677">Repeat</keyword>
<dbReference type="EMBL" id="JACHEB010000013">
    <property type="protein sequence ID" value="MBB5331101.1"/>
    <property type="molecule type" value="Genomic_DNA"/>
</dbReference>
<gene>
    <name evidence="9" type="ORF">HDF14_004739</name>
</gene>
<dbReference type="GO" id="GO:0003847">
    <property type="term" value="F:1-alkyl-2-acetylglycerophosphocholine esterase activity"/>
    <property type="evidence" value="ECO:0007669"/>
    <property type="project" value="TreeGrafter"/>
</dbReference>
<dbReference type="InterPro" id="IPR029058">
    <property type="entry name" value="AB_hydrolase_fold"/>
</dbReference>
<comment type="caution">
    <text evidence="9">The sequence shown here is derived from an EMBL/GenBank/DDBJ whole genome shotgun (WGS) entry which is preliminary data.</text>
</comment>
<dbReference type="SMART" id="SM00028">
    <property type="entry name" value="TPR"/>
    <property type="match status" value="1"/>
</dbReference>
<feature type="repeat" description="TPR" evidence="6">
    <location>
        <begin position="462"/>
        <end position="495"/>
    </location>
</feature>
<dbReference type="Gene3D" id="1.25.40.10">
    <property type="entry name" value="Tetratricopeptide repeat domain"/>
    <property type="match status" value="1"/>
</dbReference>
<keyword evidence="4" id="KW-0442">Lipid degradation</keyword>
<dbReference type="InterPro" id="IPR019734">
    <property type="entry name" value="TPR_rpt"/>
</dbReference>
<evidence type="ECO:0000256" key="1">
    <source>
        <dbReference type="ARBA" id="ARBA00022737"/>
    </source>
</evidence>
<dbReference type="InterPro" id="IPR013105">
    <property type="entry name" value="TPR_2"/>
</dbReference>
<dbReference type="Gene3D" id="3.40.50.1820">
    <property type="entry name" value="alpha/beta hydrolase"/>
    <property type="match status" value="1"/>
</dbReference>
<dbReference type="AlphaFoldDB" id="A0A9X0U610"/>
<evidence type="ECO:0000256" key="7">
    <source>
        <dbReference type="SAM" id="MobiDB-lite"/>
    </source>
</evidence>
<dbReference type="SUPFAM" id="SSF48452">
    <property type="entry name" value="TPR-like"/>
    <property type="match status" value="1"/>
</dbReference>
<dbReference type="Pfam" id="PF07719">
    <property type="entry name" value="TPR_2"/>
    <property type="match status" value="1"/>
</dbReference>
<keyword evidence="3 6" id="KW-0802">TPR repeat</keyword>
<dbReference type="PROSITE" id="PS51257">
    <property type="entry name" value="PROKAR_LIPOPROTEIN"/>
    <property type="match status" value="1"/>
</dbReference>
<dbReference type="PROSITE" id="PS50293">
    <property type="entry name" value="TPR_REGION"/>
    <property type="match status" value="1"/>
</dbReference>
<evidence type="ECO:0000256" key="5">
    <source>
        <dbReference type="ARBA" id="ARBA00023098"/>
    </source>
</evidence>
<dbReference type="InterPro" id="IPR011990">
    <property type="entry name" value="TPR-like_helical_dom_sf"/>
</dbReference>
<dbReference type="InterPro" id="IPR017395">
    <property type="entry name" value="Chlorophyllase-like"/>
</dbReference>
<dbReference type="PROSITE" id="PS50005">
    <property type="entry name" value="TPR"/>
    <property type="match status" value="1"/>
</dbReference>
<keyword evidence="5" id="KW-0443">Lipid metabolism</keyword>
<dbReference type="PANTHER" id="PTHR10272:SF0">
    <property type="entry name" value="PLATELET-ACTIVATING FACTOR ACETYLHYDROLASE"/>
    <property type="match status" value="1"/>
</dbReference>
<reference evidence="9 10" key="1">
    <citation type="submission" date="2020-08" db="EMBL/GenBank/DDBJ databases">
        <title>Genomic Encyclopedia of Type Strains, Phase IV (KMG-V): Genome sequencing to study the core and pangenomes of soil and plant-associated prokaryotes.</title>
        <authorList>
            <person name="Whitman W."/>
        </authorList>
    </citation>
    <scope>NUCLEOTIDE SEQUENCE [LARGE SCALE GENOMIC DNA]</scope>
    <source>
        <strain evidence="9 10">X5P2</strain>
    </source>
</reference>
<evidence type="ECO:0000313" key="10">
    <source>
        <dbReference type="Proteomes" id="UP000535182"/>
    </source>
</evidence>
<dbReference type="Pfam" id="PF07224">
    <property type="entry name" value="Chlorophyllase"/>
    <property type="match status" value="1"/>
</dbReference>
<sequence>MNGIRIAPFLLASMACAQTTFHFTEKPGPHAVGLKVVEQYDTSRTYRPATNELGKPLNGERSRPLQTLIWYPAQSTSEKAMTVGDYAQLAATETSFGKPDLSPDWKEWIDGIKPTLKDAMWSRRDAPLAAGRFPVVIYAPSFSSMSWENADLCEYLASHGYVVIASPDMGTTTRDMSGDVAGVRTQARDISFLIGYAQTLPDTDMSEVAVAGFSWGGLSNLFAAAQDSRIDALVALDGSMRYFPGLIKDSGDVHPDDMTLPLLFFTQGEISLENIERNHSGPSQTGPNALNAWTHGDLITVHDLALTHTEHSSMFQRNEDIWKGYAEAQKGDYSREDGIIGYAWISRYTVNFLDAYLKHDATALAFLKKTPAENGAPPHLLKVDFRAAKGIPASLDSFRAELGRLGFDHASEIYASMKEEKPDFKLDESAMNDWAYHLMQSGHLSEATALIKLNIQNYPDSSSSYTTLGEIYARSGDKQLARENYNKALKKDPNNSEATEKLKELDAPVPVAK</sequence>
<dbReference type="GO" id="GO:0016042">
    <property type="term" value="P:lipid catabolic process"/>
    <property type="evidence" value="ECO:0007669"/>
    <property type="project" value="UniProtKB-KW"/>
</dbReference>
<keyword evidence="10" id="KW-1185">Reference proteome</keyword>
<evidence type="ECO:0000256" key="6">
    <source>
        <dbReference type="PROSITE-ProRule" id="PRU00339"/>
    </source>
</evidence>
<evidence type="ECO:0000256" key="8">
    <source>
        <dbReference type="SAM" id="SignalP"/>
    </source>
</evidence>
<organism evidence="9 10">
    <name type="scientific">Tunturiibacter gelidiferens</name>
    <dbReference type="NCBI Taxonomy" id="3069689"/>
    <lineage>
        <taxon>Bacteria</taxon>
        <taxon>Pseudomonadati</taxon>
        <taxon>Acidobacteriota</taxon>
        <taxon>Terriglobia</taxon>
        <taxon>Terriglobales</taxon>
        <taxon>Acidobacteriaceae</taxon>
        <taxon>Tunturiibacter</taxon>
    </lineage>
</organism>
<evidence type="ECO:0000256" key="4">
    <source>
        <dbReference type="ARBA" id="ARBA00022963"/>
    </source>
</evidence>
<feature type="signal peptide" evidence="8">
    <location>
        <begin position="1"/>
        <end position="17"/>
    </location>
</feature>
<accession>A0A9X0U610</accession>
<evidence type="ECO:0000256" key="3">
    <source>
        <dbReference type="ARBA" id="ARBA00022803"/>
    </source>
</evidence>
<evidence type="ECO:0000256" key="2">
    <source>
        <dbReference type="ARBA" id="ARBA00022801"/>
    </source>
</evidence>
<proteinExistence type="predicted"/>
<dbReference type="RefSeq" id="WP_183980984.1">
    <property type="nucleotide sequence ID" value="NZ_JACHEB010000013.1"/>
</dbReference>
<dbReference type="Proteomes" id="UP000535182">
    <property type="component" value="Unassembled WGS sequence"/>
</dbReference>
<feature type="compositionally biased region" description="Basic and acidic residues" evidence="7">
    <location>
        <begin position="488"/>
        <end position="506"/>
    </location>
</feature>
<keyword evidence="2" id="KW-0378">Hydrolase</keyword>
<dbReference type="SUPFAM" id="SSF53474">
    <property type="entry name" value="alpha/beta-Hydrolases"/>
    <property type="match status" value="1"/>
</dbReference>
<evidence type="ECO:0000313" key="9">
    <source>
        <dbReference type="EMBL" id="MBB5331101.1"/>
    </source>
</evidence>
<feature type="region of interest" description="Disordered" evidence="7">
    <location>
        <begin position="488"/>
        <end position="513"/>
    </location>
</feature>
<keyword evidence="8" id="KW-0732">Signal</keyword>
<feature type="chain" id="PRO_5040901327" evidence="8">
    <location>
        <begin position="18"/>
        <end position="513"/>
    </location>
</feature>